<keyword evidence="1" id="KW-0472">Membrane</keyword>
<reference evidence="3 4" key="1">
    <citation type="submission" date="2022-03" db="EMBL/GenBank/DDBJ databases">
        <authorList>
            <person name="Nunn A."/>
            <person name="Chopra R."/>
            <person name="Nunn A."/>
            <person name="Contreras Garrido A."/>
        </authorList>
    </citation>
    <scope>NUCLEOTIDE SEQUENCE [LARGE SCALE GENOMIC DNA]</scope>
</reference>
<organism evidence="3 4">
    <name type="scientific">Thlaspi arvense</name>
    <name type="common">Field penny-cress</name>
    <dbReference type="NCBI Taxonomy" id="13288"/>
    <lineage>
        <taxon>Eukaryota</taxon>
        <taxon>Viridiplantae</taxon>
        <taxon>Streptophyta</taxon>
        <taxon>Embryophyta</taxon>
        <taxon>Tracheophyta</taxon>
        <taxon>Spermatophyta</taxon>
        <taxon>Magnoliopsida</taxon>
        <taxon>eudicotyledons</taxon>
        <taxon>Gunneridae</taxon>
        <taxon>Pentapetalae</taxon>
        <taxon>rosids</taxon>
        <taxon>malvids</taxon>
        <taxon>Brassicales</taxon>
        <taxon>Brassicaceae</taxon>
        <taxon>Thlaspideae</taxon>
        <taxon>Thlaspi</taxon>
    </lineage>
</organism>
<dbReference type="EMBL" id="OU466861">
    <property type="protein sequence ID" value="CAH2063579.1"/>
    <property type="molecule type" value="Genomic_DNA"/>
</dbReference>
<dbReference type="InterPro" id="IPR032675">
    <property type="entry name" value="LRR_dom_sf"/>
</dbReference>
<evidence type="ECO:0000259" key="2">
    <source>
        <dbReference type="SMART" id="SM00579"/>
    </source>
</evidence>
<feature type="transmembrane region" description="Helical" evidence="1">
    <location>
        <begin position="12"/>
        <end position="32"/>
    </location>
</feature>
<dbReference type="PANTHER" id="PTHR31293:SF12">
    <property type="entry name" value="RNI-LIKE SUPERFAMILY PROTEIN"/>
    <property type="match status" value="1"/>
</dbReference>
<gene>
    <name evidence="3" type="ORF">TAV2_LOCUS17388</name>
</gene>
<dbReference type="PANTHER" id="PTHR31293">
    <property type="entry name" value="RNI-LIKE SUPERFAMILY PROTEIN"/>
    <property type="match status" value="1"/>
</dbReference>
<sequence length="225" mass="25992">MLGSSTYRPRLLRFAFRFPSISSYFYYCYVLIFCCRPIPVFNNLIHLTIQTDQEVEWEALPDLLKNCPNLEILVFEGLHYGDTNQCMDEDYRFKDANKCFEPGADRCVCKPWYGTPLWLSSSPVKMLKVLKFGEITNYRNDMDKQTELIKHFVETMPNLEQVILYYDTPFDSDLSSVSTAFQMLEKVASTKCEIQVISDNISFSTTVHSSSSTSGLAFFKNTFPV</sequence>
<dbReference type="Gene3D" id="3.80.10.10">
    <property type="entry name" value="Ribonuclease Inhibitor"/>
    <property type="match status" value="1"/>
</dbReference>
<proteinExistence type="predicted"/>
<keyword evidence="1" id="KW-1133">Transmembrane helix</keyword>
<keyword evidence="4" id="KW-1185">Reference proteome</keyword>
<feature type="domain" description="FBD" evidence="2">
    <location>
        <begin position="119"/>
        <end position="197"/>
    </location>
</feature>
<evidence type="ECO:0000313" key="3">
    <source>
        <dbReference type="EMBL" id="CAH2063579.1"/>
    </source>
</evidence>
<dbReference type="InterPro" id="IPR055294">
    <property type="entry name" value="FBL60-like"/>
</dbReference>
<evidence type="ECO:0000313" key="4">
    <source>
        <dbReference type="Proteomes" id="UP000836841"/>
    </source>
</evidence>
<protein>
    <recommendedName>
        <fullName evidence="2">FBD domain-containing protein</fullName>
    </recommendedName>
</protein>
<dbReference type="SMART" id="SM00579">
    <property type="entry name" value="FBD"/>
    <property type="match status" value="1"/>
</dbReference>
<dbReference type="Proteomes" id="UP000836841">
    <property type="component" value="Chromosome 5"/>
</dbReference>
<dbReference type="AlphaFoldDB" id="A0AAU9SCN5"/>
<evidence type="ECO:0000256" key="1">
    <source>
        <dbReference type="SAM" id="Phobius"/>
    </source>
</evidence>
<keyword evidence="1" id="KW-0812">Transmembrane</keyword>
<name>A0AAU9SCN5_THLAR</name>
<accession>A0AAU9SCN5</accession>
<dbReference type="InterPro" id="IPR006566">
    <property type="entry name" value="FBD"/>
</dbReference>